<evidence type="ECO:0000313" key="2">
    <source>
        <dbReference type="Proteomes" id="UP001162741"/>
    </source>
</evidence>
<evidence type="ECO:0000313" key="1">
    <source>
        <dbReference type="EMBL" id="UYQ91500.1"/>
    </source>
</evidence>
<protein>
    <recommendedName>
        <fullName evidence="3">Metal-dependent HD superfamily phosphohydrolase</fullName>
    </recommendedName>
</protein>
<evidence type="ECO:0008006" key="3">
    <source>
        <dbReference type="Google" id="ProtNLM"/>
    </source>
</evidence>
<sequence length="208" mass="24016">MQHITGEVWQQLSSAYPSHHALFRATFKHINERYGSTGRHYHNMEHLGQMLTLLAQVRDKVKDPDSLAFAIYFHDIVYKAGSNDNEEKSAAEAAQFLQQLGFSPADIRKVTGWINATKAHQNPDNDPDLNYLLDIDLGILGAPLLSYVEYTRQIRQEYSMFPDLLYNPGRKKVLKHFLNMPFIYKTAAFQQLFEQQARENITWEIGTL</sequence>
<organism evidence="1 2">
    <name type="scientific">Chitinophaga horti</name>
    <dbReference type="NCBI Taxonomy" id="2920382"/>
    <lineage>
        <taxon>Bacteria</taxon>
        <taxon>Pseudomonadati</taxon>
        <taxon>Bacteroidota</taxon>
        <taxon>Chitinophagia</taxon>
        <taxon>Chitinophagales</taxon>
        <taxon>Chitinophagaceae</taxon>
        <taxon>Chitinophaga</taxon>
    </lineage>
</organism>
<proteinExistence type="predicted"/>
<dbReference type="Gene3D" id="1.10.3210.10">
    <property type="entry name" value="Hypothetical protein af1432"/>
    <property type="match status" value="1"/>
</dbReference>
<dbReference type="InterPro" id="IPR009218">
    <property type="entry name" value="HD_phosphohydro"/>
</dbReference>
<keyword evidence="2" id="KW-1185">Reference proteome</keyword>
<dbReference type="PANTHER" id="PTHR21174:SF0">
    <property type="entry name" value="HD PHOSPHOHYDROLASE FAMILY PROTEIN-RELATED"/>
    <property type="match status" value="1"/>
</dbReference>
<dbReference type="RefSeq" id="WP_264279912.1">
    <property type="nucleotide sequence ID" value="NZ_CP107006.1"/>
</dbReference>
<accession>A0ABY6IVV0</accession>
<dbReference type="PANTHER" id="PTHR21174">
    <property type="match status" value="1"/>
</dbReference>
<name>A0ABY6IVV0_9BACT</name>
<dbReference type="EMBL" id="CP107006">
    <property type="protein sequence ID" value="UYQ91500.1"/>
    <property type="molecule type" value="Genomic_DNA"/>
</dbReference>
<dbReference type="SUPFAM" id="SSF109604">
    <property type="entry name" value="HD-domain/PDEase-like"/>
    <property type="match status" value="1"/>
</dbReference>
<gene>
    <name evidence="1" type="ORF">MKQ68_15525</name>
</gene>
<reference evidence="1" key="1">
    <citation type="submission" date="2022-10" db="EMBL/GenBank/DDBJ databases">
        <title>Chitinophaga sp. nov., isolated from soil.</title>
        <authorList>
            <person name="Jeon C.O."/>
        </authorList>
    </citation>
    <scope>NUCLEOTIDE SEQUENCE</scope>
    <source>
        <strain evidence="1">R8</strain>
    </source>
</reference>
<dbReference type="PIRSF" id="PIRSF035170">
    <property type="entry name" value="HD_phosphohydro"/>
    <property type="match status" value="1"/>
</dbReference>
<dbReference type="Proteomes" id="UP001162741">
    <property type="component" value="Chromosome"/>
</dbReference>